<feature type="transmembrane region" description="Helical" evidence="6">
    <location>
        <begin position="105"/>
        <end position="125"/>
    </location>
</feature>
<evidence type="ECO:0000256" key="3">
    <source>
        <dbReference type="ARBA" id="ARBA00022553"/>
    </source>
</evidence>
<keyword evidence="6" id="KW-1133">Transmembrane helix</keyword>
<keyword evidence="4" id="KW-0902">Two-component regulatory system</keyword>
<feature type="domain" description="Response regulatory" evidence="8">
    <location>
        <begin position="819"/>
        <end position="932"/>
    </location>
</feature>
<dbReference type="SMART" id="SM00448">
    <property type="entry name" value="REC"/>
    <property type="match status" value="1"/>
</dbReference>
<dbReference type="InterPro" id="IPR011006">
    <property type="entry name" value="CheY-like_superfamily"/>
</dbReference>
<dbReference type="RefSeq" id="WP_353499032.1">
    <property type="nucleotide sequence ID" value="NZ_CP115921.1"/>
</dbReference>
<gene>
    <name evidence="9" type="ORF">PG915_21470</name>
</gene>
<dbReference type="GO" id="GO:0000160">
    <property type="term" value="P:phosphorelay signal transduction system"/>
    <property type="evidence" value="ECO:0007669"/>
    <property type="project" value="UniProtKB-KW"/>
</dbReference>
<dbReference type="EC" id="2.7.13.3" evidence="2"/>
<dbReference type="Pfam" id="PF02518">
    <property type="entry name" value="HATPase_c"/>
    <property type="match status" value="1"/>
</dbReference>
<feature type="domain" description="Histidine kinase" evidence="7">
    <location>
        <begin position="449"/>
        <end position="673"/>
    </location>
</feature>
<dbReference type="SMART" id="SM00387">
    <property type="entry name" value="HATPase_c"/>
    <property type="match status" value="1"/>
</dbReference>
<dbReference type="InterPro" id="IPR003594">
    <property type="entry name" value="HATPase_dom"/>
</dbReference>
<feature type="transmembrane region" description="Helical" evidence="6">
    <location>
        <begin position="63"/>
        <end position="85"/>
    </location>
</feature>
<dbReference type="AlphaFoldDB" id="A0AAU8BNK2"/>
<feature type="transmembrane region" description="Helical" evidence="6">
    <location>
        <begin position="235"/>
        <end position="256"/>
    </location>
</feature>
<dbReference type="Pfam" id="PF00072">
    <property type="entry name" value="Response_reg"/>
    <property type="match status" value="1"/>
</dbReference>
<dbReference type="PROSITE" id="PS50110">
    <property type="entry name" value="RESPONSE_REGULATORY"/>
    <property type="match status" value="1"/>
</dbReference>
<name>A0AAU8BNK2_9VIBR</name>
<evidence type="ECO:0000256" key="6">
    <source>
        <dbReference type="SAM" id="Phobius"/>
    </source>
</evidence>
<feature type="transmembrane region" description="Helical" evidence="6">
    <location>
        <begin position="145"/>
        <end position="165"/>
    </location>
</feature>
<organism evidence="9">
    <name type="scientific">Vibrio chaetopteri</name>
    <dbReference type="NCBI Taxonomy" id="3016528"/>
    <lineage>
        <taxon>Bacteria</taxon>
        <taxon>Pseudomonadati</taxon>
        <taxon>Pseudomonadota</taxon>
        <taxon>Gammaproteobacteria</taxon>
        <taxon>Vibrionales</taxon>
        <taxon>Vibrionaceae</taxon>
        <taxon>Vibrio</taxon>
    </lineage>
</organism>
<evidence type="ECO:0000313" key="9">
    <source>
        <dbReference type="EMBL" id="XCD17860.1"/>
    </source>
</evidence>
<dbReference type="Gene3D" id="3.40.50.2300">
    <property type="match status" value="1"/>
</dbReference>
<proteinExistence type="predicted"/>
<dbReference type="PRINTS" id="PR00344">
    <property type="entry name" value="BCTRLSENSOR"/>
</dbReference>
<keyword evidence="6" id="KW-0812">Transmembrane</keyword>
<evidence type="ECO:0000256" key="2">
    <source>
        <dbReference type="ARBA" id="ARBA00012438"/>
    </source>
</evidence>
<dbReference type="KEGG" id="vck:PG915_21470"/>
<feature type="modified residue" description="4-aspartylphosphate" evidence="5">
    <location>
        <position position="868"/>
    </location>
</feature>
<dbReference type="InterPro" id="IPR004358">
    <property type="entry name" value="Sig_transdc_His_kin-like_C"/>
</dbReference>
<feature type="transmembrane region" description="Helical" evidence="6">
    <location>
        <begin position="177"/>
        <end position="201"/>
    </location>
</feature>
<dbReference type="InterPro" id="IPR036890">
    <property type="entry name" value="HATPase_C_sf"/>
</dbReference>
<evidence type="ECO:0000259" key="7">
    <source>
        <dbReference type="PROSITE" id="PS50109"/>
    </source>
</evidence>
<dbReference type="PANTHER" id="PTHR45339:SF1">
    <property type="entry name" value="HYBRID SIGNAL TRANSDUCTION HISTIDINE KINASE J"/>
    <property type="match status" value="1"/>
</dbReference>
<dbReference type="SUPFAM" id="SSF55874">
    <property type="entry name" value="ATPase domain of HSP90 chaperone/DNA topoisomerase II/histidine kinase"/>
    <property type="match status" value="1"/>
</dbReference>
<dbReference type="InterPro" id="IPR001789">
    <property type="entry name" value="Sig_transdc_resp-reg_receiver"/>
</dbReference>
<protein>
    <recommendedName>
        <fullName evidence="2">histidine kinase</fullName>
        <ecNumber evidence="2">2.7.13.3</ecNumber>
    </recommendedName>
</protein>
<accession>A0AAU8BNK2</accession>
<evidence type="ECO:0000256" key="1">
    <source>
        <dbReference type="ARBA" id="ARBA00000085"/>
    </source>
</evidence>
<dbReference type="Gene3D" id="3.30.565.10">
    <property type="entry name" value="Histidine kinase-like ATPase, C-terminal domain"/>
    <property type="match status" value="1"/>
</dbReference>
<keyword evidence="3 5" id="KW-0597">Phosphoprotein</keyword>
<feature type="transmembrane region" description="Helical" evidence="6">
    <location>
        <begin position="207"/>
        <end position="228"/>
    </location>
</feature>
<dbReference type="PROSITE" id="PS50109">
    <property type="entry name" value="HIS_KIN"/>
    <property type="match status" value="1"/>
</dbReference>
<dbReference type="GO" id="GO:0004673">
    <property type="term" value="F:protein histidine kinase activity"/>
    <property type="evidence" value="ECO:0007669"/>
    <property type="project" value="UniProtKB-EC"/>
</dbReference>
<evidence type="ECO:0000259" key="8">
    <source>
        <dbReference type="PROSITE" id="PS50110"/>
    </source>
</evidence>
<dbReference type="EMBL" id="CP115921">
    <property type="protein sequence ID" value="XCD17860.1"/>
    <property type="molecule type" value="Genomic_DNA"/>
</dbReference>
<evidence type="ECO:0000256" key="5">
    <source>
        <dbReference type="PROSITE-ProRule" id="PRU00169"/>
    </source>
</evidence>
<reference evidence="9" key="1">
    <citation type="submission" date="2023-01" db="EMBL/GenBank/DDBJ databases">
        <title>Vibrio sp. CB1-14 genome sequencing.</title>
        <authorList>
            <person name="Otstavnykh N."/>
            <person name="Isaeva M."/>
            <person name="Meleshko D."/>
        </authorList>
    </citation>
    <scope>NUCLEOTIDE SEQUENCE</scope>
    <source>
        <strain evidence="9">CB1-14</strain>
    </source>
</reference>
<dbReference type="CDD" id="cd17546">
    <property type="entry name" value="REC_hyHK_CKI1_RcsC-like"/>
    <property type="match status" value="1"/>
</dbReference>
<dbReference type="SUPFAM" id="SSF52172">
    <property type="entry name" value="CheY-like"/>
    <property type="match status" value="1"/>
</dbReference>
<keyword evidence="6" id="KW-0472">Membrane</keyword>
<sequence>MFMIGTGVLVWAIYMSYKMVKNQFKVDQSIYLPYCLYAFFIACWIYTNAYFQSDLITYYDPDVALAMAIGANIFCALAILSAYWFSCKLISKAKNRNISRLQSIILIGLSVHSLIVNLVPDMTVIDVEVYSSGKFLILFGEYNKIFFLTAPFIIALTFLNFVRAWKSDLRLTQLKSGYMMAGVIVFMASTLVVMIVIPYFLNDFSLVWVAPTLSVLELMIIGYALLFNRFYSGRYIALVGISSLTNIALFIIPAVLLASTGSYQNITLLGWVVFTGLFYQKSLKKVYWFFNRLLYGSAGNSIDQICSLDSEFRFSCTEAIERLNHILGVSNGYVRQTIAEKDAQVLEFLQKGERILVKDELIYILNHHIDAKESMGDIIDYMVANKISLIVPIFDNRKRISHLYLANQSEQHPLITADQVVGLLLLFKEASRWIIAEDKVRKSQILAGSIAHEIRNPFSKLKYQFEQIDTKVLGNDPTDLGNHNSEEIKQLHQALHESKRAVQSGTRFIDAMLSELRGESLKTDRFSSHSAGELTLAAINDFSFNKPEDRQRVNVNIEDFAFWGDDTLFSFVIYNLLKNATYYFEQYSHSKIDIGFQRRENINTLSFTDFSPGIAETHLDQIFDDLFTQGKGTGTGLGLSYCKRVMAAFGGDIQCRSQLGKFTTFELTFPVIDESAYEARLHTQLKSILTNKKALVIAPHTSQAWLRQCLDDEFALSVHYVSAQQQALGYLANTDVDFVLVADLEPSAASETANAIHDANQQGTIPTLFCTTRTEEELSYVDAFQATLLTFSKYSFWSTFVKAEQAGALKKKESLMGKKVLVVDDTHVNRLLVQSYLVTEGVKVEQAASGIEAIEKAKKTKFDLIFMDIRMPNMNGFEACKEIRKFTASTPIVSLSGECGSDARQSIATLMDDYIHKPADKAKLVDMLQKWCNGNSTTPHRVKQLEA</sequence>
<comment type="catalytic activity">
    <reaction evidence="1">
        <text>ATP + protein L-histidine = ADP + protein N-phospho-L-histidine.</text>
        <dbReference type="EC" id="2.7.13.3"/>
    </reaction>
</comment>
<dbReference type="PANTHER" id="PTHR45339">
    <property type="entry name" value="HYBRID SIGNAL TRANSDUCTION HISTIDINE KINASE J"/>
    <property type="match status" value="1"/>
</dbReference>
<evidence type="ECO:0000256" key="4">
    <source>
        <dbReference type="ARBA" id="ARBA00023012"/>
    </source>
</evidence>
<dbReference type="InterPro" id="IPR005467">
    <property type="entry name" value="His_kinase_dom"/>
</dbReference>
<feature type="transmembrane region" description="Helical" evidence="6">
    <location>
        <begin position="31"/>
        <end position="51"/>
    </location>
</feature>